<protein>
    <submittedName>
        <fullName evidence="3">Fatty acid-binding protein DegV</fullName>
    </submittedName>
</protein>
<evidence type="ECO:0000256" key="1">
    <source>
        <dbReference type="ARBA" id="ARBA00003238"/>
    </source>
</evidence>
<sequence length="280" mass="30246">MSKVKIVTDSTVDIEQSILSRLQIEVVPLTITIDKESYEDRIDISPPEFMQKMATSEELPKSSQPSVGKFVDVYNRLGEDGSSIISIHMTGGMSGTVASAETAANISEADVTVIDSRFISFALSFQVVEAAQMALDGKTKEEIINQIEKIRNKTQLFITVDTLDNLVKGGRIGRGKALIGSLLNIKPIASLDDGVYTPVTKVRSHSQIVKFLTKRFVEDTTGKVIKGVGIAHASALPLAEAIKESIIKATGFSQIEIAHTTPIIATHTGAGAIGFMYYTE</sequence>
<evidence type="ECO:0000313" key="4">
    <source>
        <dbReference type="Proteomes" id="UP000215224"/>
    </source>
</evidence>
<dbReference type="Gene3D" id="3.30.1180.10">
    <property type="match status" value="1"/>
</dbReference>
<evidence type="ECO:0000313" key="3">
    <source>
        <dbReference type="EMBL" id="AST91745.1"/>
    </source>
</evidence>
<dbReference type="PANTHER" id="PTHR33434">
    <property type="entry name" value="DEGV DOMAIN-CONTAINING PROTEIN DR_1986-RELATED"/>
    <property type="match status" value="1"/>
</dbReference>
<accession>A0A223KQF0</accession>
<proteinExistence type="predicted"/>
<dbReference type="Pfam" id="PF02645">
    <property type="entry name" value="DegV"/>
    <property type="match status" value="1"/>
</dbReference>
<dbReference type="NCBIfam" id="TIGR00762">
    <property type="entry name" value="DegV"/>
    <property type="match status" value="1"/>
</dbReference>
<dbReference type="AlphaFoldDB" id="A0A223KQF0"/>
<dbReference type="Gene3D" id="3.40.50.10170">
    <property type="match status" value="1"/>
</dbReference>
<dbReference type="RefSeq" id="WP_066419676.1">
    <property type="nucleotide sequence ID" value="NZ_CP018866.1"/>
</dbReference>
<keyword evidence="2" id="KW-0446">Lipid-binding</keyword>
<dbReference type="InterPro" id="IPR050270">
    <property type="entry name" value="DegV_domain_contain"/>
</dbReference>
<dbReference type="GO" id="GO:0008289">
    <property type="term" value="F:lipid binding"/>
    <property type="evidence" value="ECO:0007669"/>
    <property type="project" value="UniProtKB-KW"/>
</dbReference>
<evidence type="ECO:0000256" key="2">
    <source>
        <dbReference type="ARBA" id="ARBA00023121"/>
    </source>
</evidence>
<dbReference type="EMBL" id="CP018866">
    <property type="protein sequence ID" value="AST91745.1"/>
    <property type="molecule type" value="Genomic_DNA"/>
</dbReference>
<comment type="function">
    <text evidence="1">May bind long-chain fatty acids, such as palmitate, and may play a role in lipid transport or fatty acid metabolism.</text>
</comment>
<dbReference type="STRING" id="1314751.GCA_001591425_03783"/>
<dbReference type="InterPro" id="IPR043168">
    <property type="entry name" value="DegV_C"/>
</dbReference>
<gene>
    <name evidence="3" type="ORF">BC6307_10875</name>
</gene>
<keyword evidence="4" id="KW-1185">Reference proteome</keyword>
<name>A0A223KQF0_9BACI</name>
<dbReference type="SUPFAM" id="SSF82549">
    <property type="entry name" value="DAK1/DegV-like"/>
    <property type="match status" value="1"/>
</dbReference>
<dbReference type="PANTHER" id="PTHR33434:SF8">
    <property type="entry name" value="DEGV DOMAIN-CONTAINING PROTEIN SPR1019"/>
    <property type="match status" value="1"/>
</dbReference>
<reference evidence="3 4" key="1">
    <citation type="submission" date="2016-12" db="EMBL/GenBank/DDBJ databases">
        <title>The whole genome sequencing and assembly of Bacillus cohnii DSM 6307T strain.</title>
        <authorList>
            <person name="Lee Y.-J."/>
            <person name="Yi H."/>
            <person name="Bahn Y.-S."/>
            <person name="Kim J.F."/>
            <person name="Lee D.-W."/>
        </authorList>
    </citation>
    <scope>NUCLEOTIDE SEQUENCE [LARGE SCALE GENOMIC DNA]</scope>
    <source>
        <strain evidence="3 4">DSM 6307</strain>
    </source>
</reference>
<dbReference type="PROSITE" id="PS51482">
    <property type="entry name" value="DEGV"/>
    <property type="match status" value="1"/>
</dbReference>
<dbReference type="Proteomes" id="UP000215224">
    <property type="component" value="Chromosome"/>
</dbReference>
<dbReference type="InterPro" id="IPR003797">
    <property type="entry name" value="DegV"/>
</dbReference>
<organism evidence="3 4">
    <name type="scientific">Sutcliffiella cohnii</name>
    <dbReference type="NCBI Taxonomy" id="33932"/>
    <lineage>
        <taxon>Bacteria</taxon>
        <taxon>Bacillati</taxon>
        <taxon>Bacillota</taxon>
        <taxon>Bacilli</taxon>
        <taxon>Bacillales</taxon>
        <taxon>Bacillaceae</taxon>
        <taxon>Sutcliffiella</taxon>
    </lineage>
</organism>
<dbReference type="KEGG" id="bcoh:BC6307_10875"/>